<dbReference type="PANTHER" id="PTHR38666:SF2">
    <property type="entry name" value="FLAGELLAR ASSOCIATED PROTEIN"/>
    <property type="match status" value="1"/>
</dbReference>
<dbReference type="Proteomes" id="UP001209570">
    <property type="component" value="Unassembled WGS sequence"/>
</dbReference>
<dbReference type="AlphaFoldDB" id="A0AAD5LYK9"/>
<accession>A0AAD5LYK9</accession>
<dbReference type="Pfam" id="PF11539">
    <property type="entry name" value="DUF3228"/>
    <property type="match status" value="1"/>
</dbReference>
<sequence length="241" mass="27352">MLLARLRPVVSPAAAIPSRALSTKISDAMQRSAEDAAAAASPAPRELVLDRFCLRQFDDPKYLGSQIKFDKDEFERKINEIYLARNRELVDGYAPFCKHLFVENFTDTRVPVVPITQSNSRLLQSDYESRVPHELPVLVRWFPSHSVTPKVAKYLDIILYSREQIRKENAAVGQEDDEAHKDAPWGIISIKAQDVDHELPMNPITLMRNALGKEEGGSGVPLDREAYLQSVEYWRNHAIVK</sequence>
<proteinExistence type="predicted"/>
<protein>
    <submittedName>
        <fullName evidence="1">Uncharacterized protein</fullName>
    </submittedName>
</protein>
<dbReference type="PANTHER" id="PTHR38666">
    <property type="match status" value="1"/>
</dbReference>
<dbReference type="EMBL" id="JAKCXM010000238">
    <property type="protein sequence ID" value="KAJ0397788.1"/>
    <property type="molecule type" value="Genomic_DNA"/>
</dbReference>
<dbReference type="InterPro" id="IPR021610">
    <property type="entry name" value="DUF3228"/>
</dbReference>
<reference evidence="1" key="1">
    <citation type="submission" date="2021-12" db="EMBL/GenBank/DDBJ databases">
        <title>Prjna785345.</title>
        <authorList>
            <person name="Rujirawat T."/>
            <person name="Krajaejun T."/>
        </authorList>
    </citation>
    <scope>NUCLEOTIDE SEQUENCE</scope>
    <source>
        <strain evidence="1">Pi057C3</strain>
    </source>
</reference>
<dbReference type="Gene3D" id="3.30.2310.50">
    <property type="entry name" value="Protein of unknown function (DUF3228), domain 1"/>
    <property type="match status" value="2"/>
</dbReference>
<comment type="caution">
    <text evidence="1">The sequence shown here is derived from an EMBL/GenBank/DDBJ whole genome shotgun (WGS) entry which is preliminary data.</text>
</comment>
<evidence type="ECO:0000313" key="2">
    <source>
        <dbReference type="Proteomes" id="UP001209570"/>
    </source>
</evidence>
<gene>
    <name evidence="1" type="ORF">P43SY_006490</name>
</gene>
<evidence type="ECO:0000313" key="1">
    <source>
        <dbReference type="EMBL" id="KAJ0397788.1"/>
    </source>
</evidence>
<organism evidence="1 2">
    <name type="scientific">Pythium insidiosum</name>
    <name type="common">Pythiosis disease agent</name>
    <dbReference type="NCBI Taxonomy" id="114742"/>
    <lineage>
        <taxon>Eukaryota</taxon>
        <taxon>Sar</taxon>
        <taxon>Stramenopiles</taxon>
        <taxon>Oomycota</taxon>
        <taxon>Peronosporomycetes</taxon>
        <taxon>Pythiales</taxon>
        <taxon>Pythiaceae</taxon>
        <taxon>Pythium</taxon>
    </lineage>
</organism>
<keyword evidence="2" id="KW-1185">Reference proteome</keyword>
<name>A0AAD5LYK9_PYTIN</name>